<dbReference type="SUPFAM" id="SSF57667">
    <property type="entry name" value="beta-beta-alpha zinc fingers"/>
    <property type="match status" value="1"/>
</dbReference>
<dbReference type="PANTHER" id="PTHR47287:SF13">
    <property type="entry name" value="C2H2-TYPE DOMAIN-CONTAINING PROTEIN"/>
    <property type="match status" value="1"/>
</dbReference>
<reference evidence="8 9" key="1">
    <citation type="submission" date="2013-09" db="EMBL/GenBank/DDBJ databases">
        <title>Corchorus capsularis genome sequencing.</title>
        <authorList>
            <person name="Alam M."/>
            <person name="Haque M.S."/>
            <person name="Islam M.S."/>
            <person name="Emdad E.M."/>
            <person name="Islam M.M."/>
            <person name="Ahmed B."/>
            <person name="Halim A."/>
            <person name="Hossen Q.M.M."/>
            <person name="Hossain M.Z."/>
            <person name="Ahmed R."/>
            <person name="Khan M.M."/>
            <person name="Islam R."/>
            <person name="Rashid M.M."/>
            <person name="Khan S.A."/>
            <person name="Rahman M.S."/>
            <person name="Alam M."/>
        </authorList>
    </citation>
    <scope>NUCLEOTIDE SEQUENCE [LARGE SCALE GENOMIC DNA]</scope>
    <source>
        <strain evidence="9">cv. CVL-1</strain>
        <tissue evidence="8">Whole seedling</tissue>
    </source>
</reference>
<evidence type="ECO:0000256" key="1">
    <source>
        <dbReference type="ARBA" id="ARBA00004123"/>
    </source>
</evidence>
<dbReference type="Gramene" id="OMO86397">
    <property type="protein sequence ID" value="OMO86397"/>
    <property type="gene ID" value="CCACVL1_09604"/>
</dbReference>
<comment type="subcellular location">
    <subcellularLocation>
        <location evidence="1">Nucleus</location>
    </subcellularLocation>
</comment>
<keyword evidence="3 6" id="KW-0863">Zinc-finger</keyword>
<dbReference type="PROSITE" id="PS00028">
    <property type="entry name" value="ZINC_FINGER_C2H2_1"/>
    <property type="match status" value="1"/>
</dbReference>
<dbReference type="EMBL" id="AWWV01009469">
    <property type="protein sequence ID" value="OMO86397.1"/>
    <property type="molecule type" value="Genomic_DNA"/>
</dbReference>
<protein>
    <recommendedName>
        <fullName evidence="7">C2H2-type domain-containing protein</fullName>
    </recommendedName>
</protein>
<dbReference type="Pfam" id="PF13912">
    <property type="entry name" value="zf-C2H2_6"/>
    <property type="match status" value="1"/>
</dbReference>
<dbReference type="GO" id="GO:0005634">
    <property type="term" value="C:nucleus"/>
    <property type="evidence" value="ECO:0007669"/>
    <property type="project" value="UniProtKB-SubCell"/>
</dbReference>
<dbReference type="InterPro" id="IPR044246">
    <property type="entry name" value="ZFP3-like"/>
</dbReference>
<dbReference type="InterPro" id="IPR036236">
    <property type="entry name" value="Znf_C2H2_sf"/>
</dbReference>
<evidence type="ECO:0000256" key="4">
    <source>
        <dbReference type="ARBA" id="ARBA00022833"/>
    </source>
</evidence>
<dbReference type="InterPro" id="IPR013087">
    <property type="entry name" value="Znf_C2H2_type"/>
</dbReference>
<keyword evidence="2" id="KW-0479">Metal-binding</keyword>
<evidence type="ECO:0000256" key="2">
    <source>
        <dbReference type="ARBA" id="ARBA00022723"/>
    </source>
</evidence>
<evidence type="ECO:0000313" key="9">
    <source>
        <dbReference type="Proteomes" id="UP000188268"/>
    </source>
</evidence>
<keyword evidence="4" id="KW-0862">Zinc</keyword>
<dbReference type="Gene3D" id="3.30.160.60">
    <property type="entry name" value="Classic Zinc Finger"/>
    <property type="match status" value="1"/>
</dbReference>
<dbReference type="GO" id="GO:0008270">
    <property type="term" value="F:zinc ion binding"/>
    <property type="evidence" value="ECO:0007669"/>
    <property type="project" value="UniProtKB-KW"/>
</dbReference>
<dbReference type="OrthoDB" id="1002455at2759"/>
<dbReference type="PROSITE" id="PS50157">
    <property type="entry name" value="ZINC_FINGER_C2H2_2"/>
    <property type="match status" value="1"/>
</dbReference>
<dbReference type="PANTHER" id="PTHR47287">
    <property type="entry name" value="C2H2 AND C2HC ZINC FINGERS SUPERFAMILY PROTEIN"/>
    <property type="match status" value="1"/>
</dbReference>
<organism evidence="8 9">
    <name type="scientific">Corchorus capsularis</name>
    <name type="common">Jute</name>
    <dbReference type="NCBI Taxonomy" id="210143"/>
    <lineage>
        <taxon>Eukaryota</taxon>
        <taxon>Viridiplantae</taxon>
        <taxon>Streptophyta</taxon>
        <taxon>Embryophyta</taxon>
        <taxon>Tracheophyta</taxon>
        <taxon>Spermatophyta</taxon>
        <taxon>Magnoliopsida</taxon>
        <taxon>eudicotyledons</taxon>
        <taxon>Gunneridae</taxon>
        <taxon>Pentapetalae</taxon>
        <taxon>rosids</taxon>
        <taxon>malvids</taxon>
        <taxon>Malvales</taxon>
        <taxon>Malvaceae</taxon>
        <taxon>Grewioideae</taxon>
        <taxon>Apeibeae</taxon>
        <taxon>Corchorus</taxon>
    </lineage>
</organism>
<comment type="caution">
    <text evidence="8">The sequence shown here is derived from an EMBL/GenBank/DDBJ whole genome shotgun (WGS) entry which is preliminary data.</text>
</comment>
<dbReference type="Proteomes" id="UP000188268">
    <property type="component" value="Unassembled WGS sequence"/>
</dbReference>
<accession>A0A1R3IUZ5</accession>
<dbReference type="STRING" id="210143.A0A1R3IUZ5"/>
<feature type="domain" description="C2H2-type" evidence="7">
    <location>
        <begin position="22"/>
        <end position="49"/>
    </location>
</feature>
<evidence type="ECO:0000259" key="7">
    <source>
        <dbReference type="PROSITE" id="PS50157"/>
    </source>
</evidence>
<name>A0A1R3IUZ5_COCAP</name>
<sequence>MESGNKEKRLKVEQRQQQKKEFSCKYCNKKFSNSQALGGHQNAHKRERAIGKIEKGMMDFYHQPRFPNDLPRVNMGMGALTHEAAYNYSPGYLYNGHGWYPNFLGSKAAMPQSDQLSYWNPNNGLCLSQQGTTPFPFNSPPISIQFQSLSFKYFSGKEQWVKIKHRWNSRNWYMLSVLSTGINFHN</sequence>
<dbReference type="GO" id="GO:0009788">
    <property type="term" value="P:negative regulation of abscisic acid-activated signaling pathway"/>
    <property type="evidence" value="ECO:0007669"/>
    <property type="project" value="InterPro"/>
</dbReference>
<gene>
    <name evidence="8" type="ORF">CCACVL1_09604</name>
</gene>
<evidence type="ECO:0000256" key="6">
    <source>
        <dbReference type="PROSITE-ProRule" id="PRU00042"/>
    </source>
</evidence>
<keyword evidence="5" id="KW-0539">Nucleus</keyword>
<keyword evidence="9" id="KW-1185">Reference proteome</keyword>
<dbReference type="AlphaFoldDB" id="A0A1R3IUZ5"/>
<evidence type="ECO:0000256" key="5">
    <source>
        <dbReference type="ARBA" id="ARBA00023242"/>
    </source>
</evidence>
<evidence type="ECO:0000256" key="3">
    <source>
        <dbReference type="ARBA" id="ARBA00022771"/>
    </source>
</evidence>
<dbReference type="OMA" id="PWNILEP"/>
<evidence type="ECO:0000313" key="8">
    <source>
        <dbReference type="EMBL" id="OMO86397.1"/>
    </source>
</evidence>
<proteinExistence type="predicted"/>